<reference evidence="2 3" key="1">
    <citation type="journal article" date="2005" name="Science">
        <title>Genome of the host-cell transforming parasite Theileria annulata compared with T. parva.</title>
        <authorList>
            <person name="Pain A."/>
            <person name="Renauld H."/>
            <person name="Berriman M."/>
            <person name="Murphy L."/>
            <person name="Yeats C.A."/>
            <person name="Weir W."/>
            <person name="Kerhornou A."/>
            <person name="Aslett M."/>
            <person name="Bishop R."/>
            <person name="Bouchier C."/>
            <person name="Cochet M."/>
            <person name="Coulson R.M.R."/>
            <person name="Cronin A."/>
            <person name="de Villiers E.P."/>
            <person name="Fraser A."/>
            <person name="Fosker N."/>
            <person name="Gardner M."/>
            <person name="Goble A."/>
            <person name="Griffiths-Jones S."/>
            <person name="Harris D.E."/>
            <person name="Katzer F."/>
            <person name="Larke N."/>
            <person name="Lord A."/>
            <person name="Maser P."/>
            <person name="McKellar S."/>
            <person name="Mooney P."/>
            <person name="Morton F."/>
            <person name="Nene V."/>
            <person name="O'Neil S."/>
            <person name="Price C."/>
            <person name="Quail M.A."/>
            <person name="Rabbinowitsch E."/>
            <person name="Rawlings N.D."/>
            <person name="Rutter S."/>
            <person name="Saunders D."/>
            <person name="Seeger K."/>
            <person name="Shah T."/>
            <person name="Squares R."/>
            <person name="Squares S."/>
            <person name="Tivey A."/>
            <person name="Walker A.R."/>
            <person name="Woodward J."/>
            <person name="Dobbelaere D.A.E."/>
            <person name="Langsley G."/>
            <person name="Rajandream M.A."/>
            <person name="McKeever D."/>
            <person name="Shiels B."/>
            <person name="Tait A."/>
            <person name="Barrell B.G."/>
            <person name="Hall N."/>
        </authorList>
    </citation>
    <scope>NUCLEOTIDE SEQUENCE [LARGE SCALE GENOMIC DNA]</scope>
    <source>
        <strain evidence="3">Ankara</strain>
    </source>
</reference>
<dbReference type="Proteomes" id="UP000001950">
    <property type="component" value="Chromosome 1"/>
</dbReference>
<accession>Q4UGY4</accession>
<protein>
    <submittedName>
        <fullName evidence="2">Uncharacterized protein</fullName>
    </submittedName>
</protein>
<feature type="chain" id="PRO_5004245109" evidence="1">
    <location>
        <begin position="23"/>
        <end position="297"/>
    </location>
</feature>
<gene>
    <name evidence="2" type="ORF">TA20855</name>
</gene>
<evidence type="ECO:0000313" key="2">
    <source>
        <dbReference type="EMBL" id="CAI73655.1"/>
    </source>
</evidence>
<keyword evidence="3" id="KW-1185">Reference proteome</keyword>
<evidence type="ECO:0000313" key="3">
    <source>
        <dbReference type="Proteomes" id="UP000001950"/>
    </source>
</evidence>
<feature type="signal peptide" evidence="1">
    <location>
        <begin position="1"/>
        <end position="22"/>
    </location>
</feature>
<dbReference type="STRING" id="5874.Q4UGY4"/>
<dbReference type="OrthoDB" id="328978at2759"/>
<dbReference type="AlphaFoldDB" id="Q4UGY4"/>
<proteinExistence type="predicted"/>
<dbReference type="OMA" id="KLPYPVF"/>
<dbReference type="InParanoid" id="Q4UGY4"/>
<evidence type="ECO:0000256" key="1">
    <source>
        <dbReference type="SAM" id="SignalP"/>
    </source>
</evidence>
<organism evidence="2 3">
    <name type="scientific">Theileria annulata</name>
    <dbReference type="NCBI Taxonomy" id="5874"/>
    <lineage>
        <taxon>Eukaryota</taxon>
        <taxon>Sar</taxon>
        <taxon>Alveolata</taxon>
        <taxon>Apicomplexa</taxon>
        <taxon>Aconoidasida</taxon>
        <taxon>Piroplasmida</taxon>
        <taxon>Theileriidae</taxon>
        <taxon>Theileria</taxon>
    </lineage>
</organism>
<name>Q4UGY4_THEAN</name>
<dbReference type="EMBL" id="CR940347">
    <property type="protein sequence ID" value="CAI73655.1"/>
    <property type="molecule type" value="Genomic_DNA"/>
</dbReference>
<dbReference type="GeneID" id="3863586"/>
<sequence>MLGCVKLMLFLLINTFCEFVYTFDVNDYSNKLYREISKNFSIQQKSHIDKQFQLNPKYVKRVELVLREKYGEKEVNYFRQMLNDYYHKDKEDVKIFDDSLQIISMILINLMITRSVLHSGNFCNNSFYRSPPVFIETGDDLETARIIIRLIKREFEKFENVKNECIVPNLGRFSQIRSLARDLPVPTRTDTPCSTQASCDKLAMLMNLCSYIRSGVGFAYDIYATMIHVLGNMLSVLCGCIFVGPAHVCLLKNFPVSPLRCLVHRTVVQWPSPNPQKGFYLDISILIIQLFTPSLGT</sequence>
<keyword evidence="1" id="KW-0732">Signal</keyword>
<dbReference type="KEGG" id="tan:TA20855"/>
<dbReference type="VEuPathDB" id="PiroplasmaDB:TA20855"/>
<dbReference type="RefSeq" id="XP_954332.1">
    <property type="nucleotide sequence ID" value="XM_949239.1"/>
</dbReference>